<feature type="compositionally biased region" description="Basic and acidic residues" evidence="1">
    <location>
        <begin position="177"/>
        <end position="209"/>
    </location>
</feature>
<dbReference type="AlphaFoldDB" id="A0A1I6IB59"/>
<proteinExistence type="predicted"/>
<feature type="region of interest" description="Disordered" evidence="1">
    <location>
        <begin position="297"/>
        <end position="316"/>
    </location>
</feature>
<sequence length="395" mass="43399">MREWPKPGERYRHFKNRYYQIIAVATHSESREKMVVYQALYDDFGVYVRPLDMFMSPVDRKKYPEVEQHWRFERVAEVPNGMVGEYAGEEAGKPASESALSAVAADRRINSEGRKTDVPAAQTAAQTVYASDTKDIKAAPGNAYAKDTNDAKAAPGTAYARDKNDAKAAPGTAYTKDTNDAKDARDAAYVRDTKDTQDARDTGNAKDTRGDIWEKRGRFVGAKIPVVSNRHEIIGRANYVTERRTVASKPAAVQTGAGRPAAMQDAVVQNAARHTAAMQNTAVKTASVQSAAMQTEAGRDAAAVQKPRETARTASEGQQSLNPLFYDFLDAADVEEKLAVLRKMSGIVSEREVVAMCAALDLEYTGAGVEDQLDAIRKYILLQQHFDAPHMRSRG</sequence>
<evidence type="ECO:0000259" key="2">
    <source>
        <dbReference type="Pfam" id="PF07866"/>
    </source>
</evidence>
<organism evidence="3 4">
    <name type="scientific">[Clostridium] aminophilum</name>
    <dbReference type="NCBI Taxonomy" id="1526"/>
    <lineage>
        <taxon>Bacteria</taxon>
        <taxon>Bacillati</taxon>
        <taxon>Bacillota</taxon>
        <taxon>Clostridia</taxon>
        <taxon>Lachnospirales</taxon>
        <taxon>Lachnospiraceae</taxon>
    </lineage>
</organism>
<dbReference type="Gene3D" id="2.30.30.320">
    <property type="entry name" value="DUF1653-like domain"/>
    <property type="match status" value="1"/>
</dbReference>
<evidence type="ECO:0000313" key="4">
    <source>
        <dbReference type="Proteomes" id="UP000214760"/>
    </source>
</evidence>
<name>A0A1I6IB59_9FIRM</name>
<protein>
    <recommendedName>
        <fullName evidence="2">DUF1653 domain-containing protein</fullName>
    </recommendedName>
</protein>
<evidence type="ECO:0000256" key="1">
    <source>
        <dbReference type="SAM" id="MobiDB-lite"/>
    </source>
</evidence>
<accession>A0A1I6IB59</accession>
<feature type="region of interest" description="Disordered" evidence="1">
    <location>
        <begin position="141"/>
        <end position="209"/>
    </location>
</feature>
<feature type="domain" description="DUF1653" evidence="2">
    <location>
        <begin position="10"/>
        <end position="73"/>
    </location>
</feature>
<evidence type="ECO:0000313" key="3">
    <source>
        <dbReference type="EMBL" id="SFR63923.1"/>
    </source>
</evidence>
<dbReference type="EMBL" id="FOZC01000001">
    <property type="protein sequence ID" value="SFR63923.1"/>
    <property type="molecule type" value="Genomic_DNA"/>
</dbReference>
<gene>
    <name evidence="3" type="ORF">SAMN02910262_00149</name>
</gene>
<dbReference type="InterPro" id="IPR023387">
    <property type="entry name" value="DUF1653-like_dom"/>
</dbReference>
<dbReference type="InterPro" id="IPR037135">
    <property type="entry name" value="DUF1653-like_dom_sf"/>
</dbReference>
<reference evidence="3 4" key="1">
    <citation type="submission" date="2016-10" db="EMBL/GenBank/DDBJ databases">
        <authorList>
            <person name="de Groot N.N."/>
        </authorList>
    </citation>
    <scope>NUCLEOTIDE SEQUENCE [LARGE SCALE GENOMIC DNA]</scope>
    <source>
        <strain evidence="3 4">F</strain>
    </source>
</reference>
<dbReference type="Proteomes" id="UP000214760">
    <property type="component" value="Unassembled WGS sequence"/>
</dbReference>
<dbReference type="Pfam" id="PF07866">
    <property type="entry name" value="DUF1653"/>
    <property type="match status" value="1"/>
</dbReference>